<sequence>MILVNNKGAVSNQKSTFWFDRPLLFHLGIEFTLRNNPSNPCWRGKSIQITVGKPAKASLAGKNVRGQHEIPRQNHFDGEVRYECNPQTIQSCHQTKKNGTASIFETVPFRFSSLMFVRVVFCIFMGRVDGSGHMVRACINRIQLEWFVACVGDVVPFVGRDKDSVIVGNFLFEVQIVL</sequence>
<protein>
    <submittedName>
        <fullName evidence="2">Uncharacterized protein</fullName>
    </submittedName>
</protein>
<keyword evidence="3" id="KW-1185">Reference proteome</keyword>
<dbReference type="Proteomes" id="UP000199686">
    <property type="component" value="Unassembled WGS sequence"/>
</dbReference>
<reference evidence="1 3" key="1">
    <citation type="submission" date="2016-02" db="EMBL/GenBank/DDBJ databases">
        <authorList>
            <person name="Strepis N."/>
        </authorList>
    </citation>
    <scope>NUCLEOTIDE SEQUENCE [LARGE SCALE GENOMIC DNA]</scope>
    <source>
        <strain evidence="1">Trichococcus flocculiformis</strain>
    </source>
</reference>
<evidence type="ECO:0000313" key="1">
    <source>
        <dbReference type="EMBL" id="CZQ97251.1"/>
    </source>
</evidence>
<evidence type="ECO:0000313" key="4">
    <source>
        <dbReference type="Proteomes" id="UP000199686"/>
    </source>
</evidence>
<gene>
    <name evidence="2" type="ORF">SAMN04488507_102225</name>
    <name evidence="1" type="ORF">TFLO_2172</name>
</gene>
<dbReference type="EMBL" id="FJMZ01000028">
    <property type="protein sequence ID" value="CZQ97251.1"/>
    <property type="molecule type" value="Genomic_DNA"/>
</dbReference>
<accession>A0AB38BIQ3</accession>
<dbReference type="Proteomes" id="UP000195947">
    <property type="component" value="Unassembled WGS sequence"/>
</dbReference>
<dbReference type="EMBL" id="FOQC01000022">
    <property type="protein sequence ID" value="SFH87849.1"/>
    <property type="molecule type" value="Genomic_DNA"/>
</dbReference>
<name>A0AB38BIQ3_9LACT</name>
<evidence type="ECO:0000313" key="2">
    <source>
        <dbReference type="EMBL" id="SFH87849.1"/>
    </source>
</evidence>
<dbReference type="AlphaFoldDB" id="A0AB38BIQ3"/>
<comment type="caution">
    <text evidence="2">The sequence shown here is derived from an EMBL/GenBank/DDBJ whole genome shotgun (WGS) entry which is preliminary data.</text>
</comment>
<evidence type="ECO:0000313" key="3">
    <source>
        <dbReference type="Proteomes" id="UP000195947"/>
    </source>
</evidence>
<proteinExistence type="predicted"/>
<reference evidence="2 4" key="2">
    <citation type="submission" date="2016-10" db="EMBL/GenBank/DDBJ databases">
        <authorList>
            <person name="Varghese N."/>
            <person name="Submissions S."/>
        </authorList>
    </citation>
    <scope>NUCLEOTIDE SEQUENCE [LARGE SCALE GENOMIC DNA]</scope>
    <source>
        <strain evidence="2 4">DSM 2094</strain>
    </source>
</reference>
<organism evidence="2 4">
    <name type="scientific">Trichococcus flocculiformis</name>
    <dbReference type="NCBI Taxonomy" id="82803"/>
    <lineage>
        <taxon>Bacteria</taxon>
        <taxon>Bacillati</taxon>
        <taxon>Bacillota</taxon>
        <taxon>Bacilli</taxon>
        <taxon>Lactobacillales</taxon>
        <taxon>Carnobacteriaceae</taxon>
        <taxon>Trichococcus</taxon>
    </lineage>
</organism>